<dbReference type="InterPro" id="IPR008972">
    <property type="entry name" value="Cupredoxin"/>
</dbReference>
<sequence length="300" mass="31152">MLACALIIGVLASAVLSINIEIDQNLAIGLSGIGGQAVHRVSVGHQNASVFSPNQLNANIGDQIIFEFHSLNHTLTQSSFGDPCSPLGGLDSGFTQYNPEDKDDLTLTITVNTLEPQWFFCKQIHPSSHCHAGIMFALNPGDRMKDFMENAKRSNPENSESAQYSMSTAEPSVHDSNLPMGHASTSATAQPTRSVSGSTPTASPAGSSTSDSLLTLVGVSPLSSSTPGLAGVSVVTPVKVVTVTQTVGCSESSSALSVRRSTPATVSVSEGSGPSAVSIMVLVFTFTVATMLSLWLVADV</sequence>
<name>A0A5N6TQD9_ASPAV</name>
<organism evidence="4 5">
    <name type="scientific">Aspergillus avenaceus</name>
    <dbReference type="NCBI Taxonomy" id="36643"/>
    <lineage>
        <taxon>Eukaryota</taxon>
        <taxon>Fungi</taxon>
        <taxon>Dikarya</taxon>
        <taxon>Ascomycota</taxon>
        <taxon>Pezizomycotina</taxon>
        <taxon>Eurotiomycetes</taxon>
        <taxon>Eurotiomycetidae</taxon>
        <taxon>Eurotiales</taxon>
        <taxon>Aspergillaceae</taxon>
        <taxon>Aspergillus</taxon>
        <taxon>Aspergillus subgen. Circumdati</taxon>
    </lineage>
</organism>
<feature type="transmembrane region" description="Helical" evidence="2">
    <location>
        <begin position="276"/>
        <end position="298"/>
    </location>
</feature>
<protein>
    <recommendedName>
        <fullName evidence="6">Cupredoxin</fullName>
    </recommendedName>
</protein>
<dbReference type="Gene3D" id="2.60.40.420">
    <property type="entry name" value="Cupredoxins - blue copper proteins"/>
    <property type="match status" value="1"/>
</dbReference>
<dbReference type="SUPFAM" id="SSF49503">
    <property type="entry name" value="Cupredoxins"/>
    <property type="match status" value="1"/>
</dbReference>
<dbReference type="AlphaFoldDB" id="A0A5N6TQD9"/>
<feature type="compositionally biased region" description="Polar residues" evidence="1">
    <location>
        <begin position="156"/>
        <end position="170"/>
    </location>
</feature>
<dbReference type="PANTHER" id="PTHR34883">
    <property type="entry name" value="SERINE-RICH PROTEIN, PUTATIVE-RELATED-RELATED"/>
    <property type="match status" value="1"/>
</dbReference>
<evidence type="ECO:0000256" key="2">
    <source>
        <dbReference type="SAM" id="Phobius"/>
    </source>
</evidence>
<dbReference type="Proteomes" id="UP000325780">
    <property type="component" value="Unassembled WGS sequence"/>
</dbReference>
<feature type="compositionally biased region" description="Low complexity" evidence="1">
    <location>
        <begin position="196"/>
        <end position="209"/>
    </location>
</feature>
<evidence type="ECO:0008006" key="6">
    <source>
        <dbReference type="Google" id="ProtNLM"/>
    </source>
</evidence>
<proteinExistence type="predicted"/>
<evidence type="ECO:0000313" key="4">
    <source>
        <dbReference type="EMBL" id="KAE8148507.1"/>
    </source>
</evidence>
<gene>
    <name evidence="4" type="ORF">BDV25DRAFT_141741</name>
</gene>
<keyword evidence="5" id="KW-1185">Reference proteome</keyword>
<dbReference type="PANTHER" id="PTHR34883:SF16">
    <property type="entry name" value="RICH PROTEIN, PUTATIVE-RELATED"/>
    <property type="match status" value="1"/>
</dbReference>
<evidence type="ECO:0000313" key="5">
    <source>
        <dbReference type="Proteomes" id="UP000325780"/>
    </source>
</evidence>
<dbReference type="CDD" id="cd00920">
    <property type="entry name" value="Cupredoxin"/>
    <property type="match status" value="1"/>
</dbReference>
<keyword evidence="3" id="KW-0732">Signal</keyword>
<accession>A0A5N6TQD9</accession>
<evidence type="ECO:0000256" key="3">
    <source>
        <dbReference type="SAM" id="SignalP"/>
    </source>
</evidence>
<keyword evidence="2" id="KW-0812">Transmembrane</keyword>
<feature type="compositionally biased region" description="Polar residues" evidence="1">
    <location>
        <begin position="183"/>
        <end position="195"/>
    </location>
</feature>
<feature type="chain" id="PRO_5025037837" description="Cupredoxin" evidence="3">
    <location>
        <begin position="18"/>
        <end position="300"/>
    </location>
</feature>
<keyword evidence="2" id="KW-0472">Membrane</keyword>
<feature type="region of interest" description="Disordered" evidence="1">
    <location>
        <begin position="152"/>
        <end position="209"/>
    </location>
</feature>
<keyword evidence="2" id="KW-1133">Transmembrane helix</keyword>
<reference evidence="4 5" key="1">
    <citation type="submission" date="2019-04" db="EMBL/GenBank/DDBJ databases">
        <title>Friends and foes A comparative genomics study of 23 Aspergillus species from section Flavi.</title>
        <authorList>
            <consortium name="DOE Joint Genome Institute"/>
            <person name="Kjaerbolling I."/>
            <person name="Vesth T."/>
            <person name="Frisvad J.C."/>
            <person name="Nybo J.L."/>
            <person name="Theobald S."/>
            <person name="Kildgaard S."/>
            <person name="Isbrandt T."/>
            <person name="Kuo A."/>
            <person name="Sato A."/>
            <person name="Lyhne E.K."/>
            <person name="Kogle M.E."/>
            <person name="Wiebenga A."/>
            <person name="Kun R.S."/>
            <person name="Lubbers R.J."/>
            <person name="Makela M.R."/>
            <person name="Barry K."/>
            <person name="Chovatia M."/>
            <person name="Clum A."/>
            <person name="Daum C."/>
            <person name="Haridas S."/>
            <person name="He G."/>
            <person name="LaButti K."/>
            <person name="Lipzen A."/>
            <person name="Mondo S."/>
            <person name="Riley R."/>
            <person name="Salamov A."/>
            <person name="Simmons B.A."/>
            <person name="Magnuson J.K."/>
            <person name="Henrissat B."/>
            <person name="Mortensen U.H."/>
            <person name="Larsen T.O."/>
            <person name="Devries R.P."/>
            <person name="Grigoriev I.V."/>
            <person name="Machida M."/>
            <person name="Baker S.E."/>
            <person name="Andersen M.R."/>
        </authorList>
    </citation>
    <scope>NUCLEOTIDE SEQUENCE [LARGE SCALE GENOMIC DNA]</scope>
    <source>
        <strain evidence="4 5">IBT 18842</strain>
    </source>
</reference>
<evidence type="ECO:0000256" key="1">
    <source>
        <dbReference type="SAM" id="MobiDB-lite"/>
    </source>
</evidence>
<dbReference type="EMBL" id="ML742158">
    <property type="protein sequence ID" value="KAE8148507.1"/>
    <property type="molecule type" value="Genomic_DNA"/>
</dbReference>
<dbReference type="InterPro" id="IPR052953">
    <property type="entry name" value="Ser-rich/MCO-related"/>
</dbReference>
<dbReference type="OrthoDB" id="2331100at2759"/>
<feature type="signal peptide" evidence="3">
    <location>
        <begin position="1"/>
        <end position="17"/>
    </location>
</feature>